<organism evidence="2 3">
    <name type="scientific">Sporomusa termitida</name>
    <dbReference type="NCBI Taxonomy" id="2377"/>
    <lineage>
        <taxon>Bacteria</taxon>
        <taxon>Bacillati</taxon>
        <taxon>Bacillota</taxon>
        <taxon>Negativicutes</taxon>
        <taxon>Selenomonadales</taxon>
        <taxon>Sporomusaceae</taxon>
        <taxon>Sporomusa</taxon>
    </lineage>
</organism>
<evidence type="ECO:0000313" key="3">
    <source>
        <dbReference type="Proteomes" id="UP000320776"/>
    </source>
</evidence>
<protein>
    <submittedName>
        <fullName evidence="2">Phosphotransferase enzyme family protein</fullName>
    </submittedName>
</protein>
<reference evidence="2 3" key="1">
    <citation type="submission" date="2019-02" db="EMBL/GenBank/DDBJ databases">
        <title>Closed genome of Sporomusa termitida DSM 4440.</title>
        <authorList>
            <person name="Poehlein A."/>
            <person name="Daniel R."/>
        </authorList>
    </citation>
    <scope>NUCLEOTIDE SEQUENCE [LARGE SCALE GENOMIC DNA]</scope>
    <source>
        <strain evidence="2 3">DSM 4440</strain>
    </source>
</reference>
<dbReference type="Gene3D" id="3.90.1200.10">
    <property type="match status" value="1"/>
</dbReference>
<dbReference type="RefSeq" id="WP_144349177.1">
    <property type="nucleotide sequence ID" value="NZ_CP036259.1"/>
</dbReference>
<name>A0A517DQF0_9FIRM</name>
<evidence type="ECO:0000313" key="2">
    <source>
        <dbReference type="EMBL" id="QDR79547.1"/>
    </source>
</evidence>
<dbReference type="EMBL" id="CP036259">
    <property type="protein sequence ID" value="QDR79547.1"/>
    <property type="molecule type" value="Genomic_DNA"/>
</dbReference>
<proteinExistence type="predicted"/>
<accession>A0A517DQF0</accession>
<dbReference type="PANTHER" id="PTHR41283">
    <property type="entry name" value="AMINOGLYCOSIDE PHOSPHOTRANSFERASE"/>
    <property type="match status" value="1"/>
</dbReference>
<dbReference type="PANTHER" id="PTHR41283:SF1">
    <property type="entry name" value="AMINOGLYCOSIDE PHOSPHOTRANSFERASE DOMAIN-CONTAINING PROTEIN"/>
    <property type="match status" value="1"/>
</dbReference>
<dbReference type="Proteomes" id="UP000320776">
    <property type="component" value="Chromosome"/>
</dbReference>
<dbReference type="KEGG" id="sted:SPTER_08220"/>
<sequence>MKADFGEISGSDKWKTVEPINKGWSDDKKYHIVTNRGMELQLRISDISKYEVRKKDYETLKRLDEMDVLISRPIDFGVCNSGKHVYFVLSWLSGEDLKDVLCTLNNDEQYKLGVKAGEALRKLHSIPAPANYSLWTNRFNRKIDRNINKYYACGIEIHGADKIIDYIETNRSLLENRPQTFQHGDFHIGNMVITQNGEIGIIDFDRLDYGDPWEEFNRIVWCANVSSVFAAGRINGYFENDVPEVFFRLMALYIASNLLSSVPWAIPYGQEQVDIMCDQAGYVLKWYDQFQTFVPKWYLPYSNCIGQ</sequence>
<keyword evidence="3" id="KW-1185">Reference proteome</keyword>
<dbReference type="AlphaFoldDB" id="A0A517DQF0"/>
<dbReference type="Pfam" id="PF01636">
    <property type="entry name" value="APH"/>
    <property type="match status" value="1"/>
</dbReference>
<evidence type="ECO:0000259" key="1">
    <source>
        <dbReference type="Pfam" id="PF01636"/>
    </source>
</evidence>
<dbReference type="OrthoDB" id="334783at2"/>
<feature type="domain" description="Aminoglycoside phosphotransferase" evidence="1">
    <location>
        <begin position="16"/>
        <end position="240"/>
    </location>
</feature>
<dbReference type="GO" id="GO:0016740">
    <property type="term" value="F:transferase activity"/>
    <property type="evidence" value="ECO:0007669"/>
    <property type="project" value="UniProtKB-KW"/>
</dbReference>
<dbReference type="SUPFAM" id="SSF56112">
    <property type="entry name" value="Protein kinase-like (PK-like)"/>
    <property type="match status" value="1"/>
</dbReference>
<gene>
    <name evidence="2" type="ORF">SPTER_08220</name>
</gene>
<keyword evidence="2" id="KW-0808">Transferase</keyword>
<dbReference type="InterPro" id="IPR011009">
    <property type="entry name" value="Kinase-like_dom_sf"/>
</dbReference>
<dbReference type="InterPro" id="IPR002575">
    <property type="entry name" value="Aminoglycoside_PTrfase"/>
</dbReference>